<evidence type="ECO:0000313" key="2">
    <source>
        <dbReference type="Proteomes" id="UP000240673"/>
    </source>
</evidence>
<reference evidence="1 2" key="1">
    <citation type="submission" date="2018-02" db="EMBL/GenBank/DDBJ databases">
        <authorList>
            <person name="Zack K.M."/>
            <person name="Dedrick R.M."/>
            <person name="Ward M."/>
            <person name="Garlena R.A."/>
            <person name="Russell D.A."/>
            <person name="Pope W.H."/>
            <person name="Jacobs-Sera D."/>
            <person name="Hatfull G.F."/>
        </authorList>
    </citation>
    <scope>NUCLEOTIDE SEQUENCE [LARGE SCALE GENOMIC DNA]</scope>
</reference>
<dbReference type="GeneID" id="64471874"/>
<dbReference type="EMBL" id="MH001460">
    <property type="protein sequence ID" value="AVO22554.1"/>
    <property type="molecule type" value="Genomic_DNA"/>
</dbReference>
<accession>A0A2P1JTW3</accession>
<gene>
    <name evidence="1" type="primary">71</name>
    <name evidence="1" type="ORF">PBI_PAEDORE_71</name>
</gene>
<proteinExistence type="predicted"/>
<keyword evidence="2" id="KW-1185">Reference proteome</keyword>
<dbReference type="Proteomes" id="UP000240673">
    <property type="component" value="Segment"/>
</dbReference>
<evidence type="ECO:0000313" key="1">
    <source>
        <dbReference type="EMBL" id="AVO22554.1"/>
    </source>
</evidence>
<name>A0A2P1JTW3_9CAUD</name>
<dbReference type="KEGG" id="vg:64471874"/>
<sequence length="139" mass="15498">MKKLAKTIAVGVTALLAYSLTSTPLASETSPVQVQTVASATPAWPTKPCRDDDSNSRDCFWDAGKRGNGKGHSYWVDKAGNVTYLDPKLNSPVKRKAWERKNKALKREFWGEVFGHRLCWAKVGDTSYIYCFDGYKTTS</sequence>
<protein>
    <submittedName>
        <fullName evidence="1">Uncharacterized protein</fullName>
    </submittedName>
</protein>
<dbReference type="RefSeq" id="YP_010055937.1">
    <property type="nucleotide sequence ID" value="NC_054671.1"/>
</dbReference>
<organism evidence="1 2">
    <name type="scientific">Streptomyces phage Paedore</name>
    <dbReference type="NCBI Taxonomy" id="2108134"/>
    <lineage>
        <taxon>Viruses</taxon>
        <taxon>Duplodnaviria</taxon>
        <taxon>Heunggongvirae</taxon>
        <taxon>Uroviricota</taxon>
        <taxon>Caudoviricetes</taxon>
        <taxon>Arquatrovirinae</taxon>
        <taxon>Arequatrovirus</taxon>
        <taxon>Arequatrovirus paedore</taxon>
    </lineage>
</organism>